<dbReference type="EMBL" id="CAQQ02116599">
    <property type="status" value="NOT_ANNOTATED_CDS"/>
    <property type="molecule type" value="Genomic_DNA"/>
</dbReference>
<reference evidence="2" key="2">
    <citation type="submission" date="2015-06" db="UniProtKB">
        <authorList>
            <consortium name="EnsemblMetazoa"/>
        </authorList>
    </citation>
    <scope>IDENTIFICATION</scope>
</reference>
<proteinExistence type="predicted"/>
<keyword evidence="3" id="KW-1185">Reference proteome</keyword>
<reference evidence="3" key="1">
    <citation type="submission" date="2013-02" db="EMBL/GenBank/DDBJ databases">
        <authorList>
            <person name="Hughes D."/>
        </authorList>
    </citation>
    <scope>NUCLEOTIDE SEQUENCE</scope>
    <source>
        <strain>Durham</strain>
        <strain evidence="3">NC isolate 2 -- Noor lab</strain>
    </source>
</reference>
<sequence>RTGRSTTGTHRSTGVSATPTYLPNITEHVQATTPPELNVVQSPQYFPGGTKQPVQPIYGTRWSSQAPDGYLPQTGARWSQETGSDNEQIHAGYHHNHKPISPNPLPNPDLTDTSYLHQHQNKMNMPPSILENIQNVRNDNVSNGYDMERENLYGSMRRKDYQDNYGQYKTSQNGGDGRGGTSGGGGGSQVVNHFRTFHNESPYLMEKQRPVAYLGNKTDSPYMSKERITPLPDIYGSREPTQTHYSMKSPPLYNESMLKHQHQQSLDYHSDRMSEGSDKNGYHFPYTAEEDHISSNALNRNHNHNIVNDVNNPGAMTINSDI</sequence>
<evidence type="ECO:0000313" key="3">
    <source>
        <dbReference type="Proteomes" id="UP000015102"/>
    </source>
</evidence>
<organism evidence="2 3">
    <name type="scientific">Megaselia scalaris</name>
    <name type="common">Humpbacked fly</name>
    <name type="synonym">Phora scalaris</name>
    <dbReference type="NCBI Taxonomy" id="36166"/>
    <lineage>
        <taxon>Eukaryota</taxon>
        <taxon>Metazoa</taxon>
        <taxon>Ecdysozoa</taxon>
        <taxon>Arthropoda</taxon>
        <taxon>Hexapoda</taxon>
        <taxon>Insecta</taxon>
        <taxon>Pterygota</taxon>
        <taxon>Neoptera</taxon>
        <taxon>Endopterygota</taxon>
        <taxon>Diptera</taxon>
        <taxon>Brachycera</taxon>
        <taxon>Muscomorpha</taxon>
        <taxon>Platypezoidea</taxon>
        <taxon>Phoridae</taxon>
        <taxon>Megaseliini</taxon>
        <taxon>Megaselia</taxon>
    </lineage>
</organism>
<protein>
    <submittedName>
        <fullName evidence="2">Uncharacterized protein</fullName>
    </submittedName>
</protein>
<dbReference type="Proteomes" id="UP000015102">
    <property type="component" value="Unassembled WGS sequence"/>
</dbReference>
<dbReference type="STRING" id="36166.T1GXV1"/>
<name>T1GXV1_MEGSC</name>
<dbReference type="HOGENOM" id="CLU_864866_0_0_1"/>
<evidence type="ECO:0000313" key="2">
    <source>
        <dbReference type="EnsemblMetazoa" id="MESCA008660-PA"/>
    </source>
</evidence>
<dbReference type="AlphaFoldDB" id="T1GXV1"/>
<accession>T1GXV1</accession>
<feature type="compositionally biased region" description="Low complexity" evidence="1">
    <location>
        <begin position="1"/>
        <end position="16"/>
    </location>
</feature>
<dbReference type="EnsemblMetazoa" id="MESCA008660-RA">
    <property type="protein sequence ID" value="MESCA008660-PA"/>
    <property type="gene ID" value="MESCA008660"/>
</dbReference>
<dbReference type="EMBL" id="CAQQ02116598">
    <property type="status" value="NOT_ANNOTATED_CDS"/>
    <property type="molecule type" value="Genomic_DNA"/>
</dbReference>
<feature type="region of interest" description="Disordered" evidence="1">
    <location>
        <begin position="165"/>
        <end position="189"/>
    </location>
</feature>
<evidence type="ECO:0000256" key="1">
    <source>
        <dbReference type="SAM" id="MobiDB-lite"/>
    </source>
</evidence>
<feature type="compositionally biased region" description="Gly residues" evidence="1">
    <location>
        <begin position="174"/>
        <end position="188"/>
    </location>
</feature>
<feature type="region of interest" description="Disordered" evidence="1">
    <location>
        <begin position="1"/>
        <end position="23"/>
    </location>
</feature>